<dbReference type="Pfam" id="PF01306">
    <property type="entry name" value="LacY_symp"/>
    <property type="match status" value="1"/>
</dbReference>
<dbReference type="NCBIfam" id="NF007077">
    <property type="entry name" value="PRK09528.1"/>
    <property type="match status" value="1"/>
</dbReference>
<evidence type="ECO:0000313" key="10">
    <source>
        <dbReference type="Proteomes" id="UP000254400"/>
    </source>
</evidence>
<organism evidence="9 10">
    <name type="scientific">Paenibacillus polymyxa</name>
    <name type="common">Bacillus polymyxa</name>
    <dbReference type="NCBI Taxonomy" id="1406"/>
    <lineage>
        <taxon>Bacteria</taxon>
        <taxon>Bacillati</taxon>
        <taxon>Bacillota</taxon>
        <taxon>Bacilli</taxon>
        <taxon>Bacillales</taxon>
        <taxon>Paenibacillaceae</taxon>
        <taxon>Paenibacillus</taxon>
    </lineage>
</organism>
<sequence>MDSIQSSLQLIVQTMLNDVVNTLSSYNLKGCLYMRNLAKRNYWSLSVFNFAYLFTWSAAMSFFVIWLGQSLGISETYTGFLYAANSIVALIMQPLFGYLSDKLGLRKHLLYILFTILLLVGPFFIYVYGPLLQTQFVIGAIVGALFIGLVFNAGNGVVDSYMDKVSRKYGFEYGRVRMWGSLGWAAATFVAGRVININVNLTFWIASVSAVVAMICIFLTKVEISGQEQQKTESLKLTDVLHLVRTTKFWFLMLFMVGVTQIYEVYDQQFATYFVSQFSSKAEGNQFLGDLSAVQVFLEFVFLFVTPWFVNKTTAKWALIIAGAIMSLRIIGSSLPFGSIWVAAMKMIHSLEKPLILVAIFKYITVNFDQRLSSTMYLLYLFMGSLVVSVFSPIVGHMYEVLNFPITYVILGSIAGLFTIISCFTLTADKKNGERYLEERRKQDLKRSAKKAEAVHS</sequence>
<keyword evidence="2" id="KW-0813">Transport</keyword>
<evidence type="ECO:0000256" key="5">
    <source>
        <dbReference type="ARBA" id="ARBA00022692"/>
    </source>
</evidence>
<dbReference type="Proteomes" id="UP000254400">
    <property type="component" value="Unassembled WGS sequence"/>
</dbReference>
<dbReference type="GO" id="GO:0005886">
    <property type="term" value="C:plasma membrane"/>
    <property type="evidence" value="ECO:0007669"/>
    <property type="project" value="UniProtKB-SubCell"/>
</dbReference>
<evidence type="ECO:0000256" key="1">
    <source>
        <dbReference type="ARBA" id="ARBA00004429"/>
    </source>
</evidence>
<reference evidence="9 10" key="1">
    <citation type="submission" date="2018-06" db="EMBL/GenBank/DDBJ databases">
        <authorList>
            <consortium name="Pathogen Informatics"/>
            <person name="Doyle S."/>
        </authorList>
    </citation>
    <scope>NUCLEOTIDE SEQUENCE [LARGE SCALE GENOMIC DNA]</scope>
    <source>
        <strain evidence="9 10">NCTC10343</strain>
    </source>
</reference>
<dbReference type="PANTHER" id="PTHR23522:SF10">
    <property type="entry name" value="3-PHENYLPROPIONIC ACID TRANSPORTER-RELATED"/>
    <property type="match status" value="1"/>
</dbReference>
<dbReference type="PRINTS" id="PR00174">
    <property type="entry name" value="LACYSMPORT"/>
</dbReference>
<evidence type="ECO:0000256" key="4">
    <source>
        <dbReference type="ARBA" id="ARBA00022519"/>
    </source>
</evidence>
<gene>
    <name evidence="9" type="primary">lacY</name>
    <name evidence="9" type="ORF">NCTC10343_02031</name>
</gene>
<dbReference type="NCBIfam" id="TIGR00882">
    <property type="entry name" value="2A0105"/>
    <property type="match status" value="1"/>
</dbReference>
<keyword evidence="6" id="KW-1133">Transmembrane helix</keyword>
<evidence type="ECO:0000313" key="9">
    <source>
        <dbReference type="EMBL" id="SUA69074.1"/>
    </source>
</evidence>
<dbReference type="InterPro" id="IPR036259">
    <property type="entry name" value="MFS_trans_sf"/>
</dbReference>
<keyword evidence="3" id="KW-1003">Cell membrane</keyword>
<evidence type="ECO:0000256" key="2">
    <source>
        <dbReference type="ARBA" id="ARBA00022448"/>
    </source>
</evidence>
<dbReference type="GO" id="GO:0030395">
    <property type="term" value="F:lactose binding"/>
    <property type="evidence" value="ECO:0007669"/>
    <property type="project" value="TreeGrafter"/>
</dbReference>
<evidence type="ECO:0000259" key="8">
    <source>
        <dbReference type="PROSITE" id="PS50850"/>
    </source>
</evidence>
<dbReference type="GO" id="GO:0015528">
    <property type="term" value="F:lactose:proton symporter activity"/>
    <property type="evidence" value="ECO:0007669"/>
    <property type="project" value="TreeGrafter"/>
</dbReference>
<protein>
    <submittedName>
        <fullName evidence="9">Lactose permease</fullName>
    </submittedName>
</protein>
<evidence type="ECO:0000256" key="6">
    <source>
        <dbReference type="ARBA" id="ARBA00022989"/>
    </source>
</evidence>
<accession>A0A378XW84</accession>
<evidence type="ECO:0000256" key="3">
    <source>
        <dbReference type="ARBA" id="ARBA00022475"/>
    </source>
</evidence>
<dbReference type="EMBL" id="UGSC01000001">
    <property type="protein sequence ID" value="SUA69074.1"/>
    <property type="molecule type" value="Genomic_DNA"/>
</dbReference>
<keyword evidence="7" id="KW-0472">Membrane</keyword>
<dbReference type="InterPro" id="IPR020846">
    <property type="entry name" value="MFS_dom"/>
</dbReference>
<evidence type="ECO:0000256" key="7">
    <source>
        <dbReference type="ARBA" id="ARBA00023136"/>
    </source>
</evidence>
<name>A0A378XW84_PAEPO</name>
<dbReference type="AlphaFoldDB" id="A0A378XW84"/>
<dbReference type="SUPFAM" id="SSF103473">
    <property type="entry name" value="MFS general substrate transporter"/>
    <property type="match status" value="1"/>
</dbReference>
<feature type="domain" description="Major facilitator superfamily (MFS) profile" evidence="8">
    <location>
        <begin position="41"/>
        <end position="430"/>
    </location>
</feature>
<dbReference type="PROSITE" id="PS50850">
    <property type="entry name" value="MFS"/>
    <property type="match status" value="1"/>
</dbReference>
<dbReference type="Gene3D" id="1.20.1250.20">
    <property type="entry name" value="MFS general substrate transporter like domains"/>
    <property type="match status" value="2"/>
</dbReference>
<comment type="subcellular location">
    <subcellularLocation>
        <location evidence="1">Cell inner membrane</location>
        <topology evidence="1">Multi-pass membrane protein</topology>
    </subcellularLocation>
</comment>
<dbReference type="InterPro" id="IPR000576">
    <property type="entry name" value="LacY/RafB_perm_fam"/>
</dbReference>
<dbReference type="PANTHER" id="PTHR23522">
    <property type="entry name" value="BLL5896 PROTEIN"/>
    <property type="match status" value="1"/>
</dbReference>
<proteinExistence type="predicted"/>
<keyword evidence="4" id="KW-0997">Cell inner membrane</keyword>
<keyword evidence="5" id="KW-0812">Transmembrane</keyword>